<dbReference type="EMBL" id="RCSX01000033">
    <property type="protein sequence ID" value="KAF7917647.1"/>
    <property type="molecule type" value="Genomic_DNA"/>
</dbReference>
<dbReference type="GeneID" id="62236834"/>
<keyword evidence="2" id="KW-1185">Reference proteome</keyword>
<protein>
    <submittedName>
        <fullName evidence="1">Uncharacterized protein</fullName>
    </submittedName>
</protein>
<proteinExistence type="predicted"/>
<comment type="caution">
    <text evidence="1">The sequence shown here is derived from an EMBL/GenBank/DDBJ whole genome shotgun (WGS) entry which is preliminary data.</text>
</comment>
<sequence>MCVECWLIASSACIAEKPSKSLPEQGLIALCNQSIHPAIILAPMKKPVSEHPGTESPRFSISNAFKTYSIVEVRNADLNFFHAGIFCTTSAKCRSPTDALLLPSKGDSIRGHSGWPPGN</sequence>
<accession>A0ABQ7I9N5</accession>
<dbReference type="Proteomes" id="UP000783213">
    <property type="component" value="Unassembled WGS sequence"/>
</dbReference>
<organism evidence="1 2">
    <name type="scientific">Botrytis deweyae</name>
    <dbReference type="NCBI Taxonomy" id="2478750"/>
    <lineage>
        <taxon>Eukaryota</taxon>
        <taxon>Fungi</taxon>
        <taxon>Dikarya</taxon>
        <taxon>Ascomycota</taxon>
        <taxon>Pezizomycotina</taxon>
        <taxon>Leotiomycetes</taxon>
        <taxon>Helotiales</taxon>
        <taxon>Sclerotiniaceae</taxon>
        <taxon>Botrytis</taxon>
    </lineage>
</organism>
<evidence type="ECO:0000313" key="2">
    <source>
        <dbReference type="Proteomes" id="UP000783213"/>
    </source>
</evidence>
<gene>
    <name evidence="1" type="ORF">EAE98_010063</name>
</gene>
<reference evidence="1 2" key="1">
    <citation type="journal article" date="2020" name="Genome Biol. Evol.">
        <title>Comparative genomics of Sclerotiniaceae.</title>
        <authorList>
            <person name="Valero Jimenez C.A."/>
            <person name="Steentjes M."/>
            <person name="Scholten O.E."/>
            <person name="Van Kan J.A.L."/>
        </authorList>
    </citation>
    <scope>NUCLEOTIDE SEQUENCE [LARGE SCALE GENOMIC DNA]</scope>
    <source>
        <strain evidence="1 2">B1</strain>
    </source>
</reference>
<dbReference type="RefSeq" id="XP_038805910.1">
    <property type="nucleotide sequence ID" value="XM_038957684.1"/>
</dbReference>
<evidence type="ECO:0000313" key="1">
    <source>
        <dbReference type="EMBL" id="KAF7917647.1"/>
    </source>
</evidence>
<name>A0ABQ7I9N5_9HELO</name>